<name>A0A6N8FI55_9BACI</name>
<gene>
    <name evidence="1" type="ORF">GMD78_12950</name>
</gene>
<protein>
    <submittedName>
        <fullName evidence="1">Uncharacterized protein</fullName>
    </submittedName>
</protein>
<sequence length="103" mass="12367">MTSRATNDYSHRECLAYLVNRFLNPIEKKFFEQYGDEIDQDTWALSELIQWVWRSRIRNELSIRIYIPSSRMRGLLNQYLNSDVFEEAPKEAIITEPPSDWHL</sequence>
<proteinExistence type="predicted"/>
<accession>A0A6N8FI55</accession>
<dbReference type="EMBL" id="WOCA01000010">
    <property type="protein sequence ID" value="MUK89280.1"/>
    <property type="molecule type" value="Genomic_DNA"/>
</dbReference>
<evidence type="ECO:0000313" key="1">
    <source>
        <dbReference type="EMBL" id="MUK89280.1"/>
    </source>
</evidence>
<dbReference type="RefSeq" id="WP_155669254.1">
    <property type="nucleotide sequence ID" value="NZ_WOCA01000010.1"/>
</dbReference>
<reference evidence="1 2" key="1">
    <citation type="submission" date="2019-11" db="EMBL/GenBank/DDBJ databases">
        <authorList>
            <person name="Li X."/>
        </authorList>
    </citation>
    <scope>NUCLEOTIDE SEQUENCE [LARGE SCALE GENOMIC DNA]</scope>
    <source>
        <strain evidence="1 2">L9</strain>
    </source>
</reference>
<dbReference type="AlphaFoldDB" id="A0A6N8FI55"/>
<evidence type="ECO:0000313" key="2">
    <source>
        <dbReference type="Proteomes" id="UP000469125"/>
    </source>
</evidence>
<keyword evidence="2" id="KW-1185">Reference proteome</keyword>
<dbReference type="Proteomes" id="UP000469125">
    <property type="component" value="Unassembled WGS sequence"/>
</dbReference>
<organism evidence="1 2">
    <name type="scientific">Ornithinibacillus caprae</name>
    <dbReference type="NCBI Taxonomy" id="2678566"/>
    <lineage>
        <taxon>Bacteria</taxon>
        <taxon>Bacillati</taxon>
        <taxon>Bacillota</taxon>
        <taxon>Bacilli</taxon>
        <taxon>Bacillales</taxon>
        <taxon>Bacillaceae</taxon>
        <taxon>Ornithinibacillus</taxon>
    </lineage>
</organism>
<comment type="caution">
    <text evidence="1">The sequence shown here is derived from an EMBL/GenBank/DDBJ whole genome shotgun (WGS) entry which is preliminary data.</text>
</comment>